<organism evidence="2 3">
    <name type="scientific">Astyanax mexicanus</name>
    <name type="common">Blind cave fish</name>
    <name type="synonym">Astyanax fasciatus mexicanus</name>
    <dbReference type="NCBI Taxonomy" id="7994"/>
    <lineage>
        <taxon>Eukaryota</taxon>
        <taxon>Metazoa</taxon>
        <taxon>Chordata</taxon>
        <taxon>Craniata</taxon>
        <taxon>Vertebrata</taxon>
        <taxon>Euteleostomi</taxon>
        <taxon>Actinopterygii</taxon>
        <taxon>Neopterygii</taxon>
        <taxon>Teleostei</taxon>
        <taxon>Ostariophysi</taxon>
        <taxon>Characiformes</taxon>
        <taxon>Characoidei</taxon>
        <taxon>Acestrorhamphidae</taxon>
        <taxon>Acestrorhamphinae</taxon>
        <taxon>Astyanax</taxon>
    </lineage>
</organism>
<reference evidence="2 3" key="1">
    <citation type="submission" date="2021-07" db="EMBL/GenBank/DDBJ databases">
        <authorList>
            <person name="Imarazene B."/>
            <person name="Zahm M."/>
            <person name="Klopp C."/>
            <person name="Cabau C."/>
            <person name="Beille S."/>
            <person name="Jouanno E."/>
            <person name="Castinel A."/>
            <person name="Lluch J."/>
            <person name="Gil L."/>
            <person name="Kuchtly C."/>
            <person name="Lopez Roques C."/>
            <person name="Donnadieu C."/>
            <person name="Parrinello H."/>
            <person name="Journot L."/>
            <person name="Du K."/>
            <person name="Schartl M."/>
            <person name="Retaux S."/>
            <person name="Guiguen Y."/>
        </authorList>
    </citation>
    <scope>NUCLEOTIDE SEQUENCE [LARGE SCALE GENOMIC DNA]</scope>
    <source>
        <strain evidence="2">Pach_M1</strain>
        <tissue evidence="2">Testis</tissue>
    </source>
</reference>
<protein>
    <submittedName>
        <fullName evidence="2">Proline-rich protein 18-like</fullName>
    </submittedName>
</protein>
<gene>
    <name evidence="2" type="primary">PRR18</name>
    <name evidence="2" type="ORF">AMEX_G24018</name>
</gene>
<dbReference type="Pfam" id="PF15671">
    <property type="entry name" value="PRR18"/>
    <property type="match status" value="2"/>
</dbReference>
<dbReference type="InterPro" id="IPR031369">
    <property type="entry name" value="PRR18"/>
</dbReference>
<comment type="caution">
    <text evidence="2">The sequence shown here is derived from an EMBL/GenBank/DDBJ whole genome shotgun (WGS) entry which is preliminary data.</text>
</comment>
<name>A0A8T2KZR7_ASTMX</name>
<dbReference type="EMBL" id="JAICCE010000021">
    <property type="protein sequence ID" value="KAG9262261.1"/>
    <property type="molecule type" value="Genomic_DNA"/>
</dbReference>
<dbReference type="AlphaFoldDB" id="A0A8T2KZR7"/>
<feature type="compositionally biased region" description="Polar residues" evidence="1">
    <location>
        <begin position="137"/>
        <end position="171"/>
    </location>
</feature>
<feature type="region of interest" description="Disordered" evidence="1">
    <location>
        <begin position="137"/>
        <end position="186"/>
    </location>
</feature>
<evidence type="ECO:0000313" key="2">
    <source>
        <dbReference type="EMBL" id="KAG9262261.1"/>
    </source>
</evidence>
<sequence length="303" mass="32790">MWGVLDRFSTSPLADHARTISDRILFFPRFASKTEFLSYMLLFVVKMPFPPATRPRILSGEDAEKKSLCPAGDKKSSVNYRLKQLGKKATQYKSKLPTSCATAGSRPKGKSAWITTPQPDDSSSYFTNASGIYSLGNSSGKSVTTTNSSRGTSLKTSRTPTRTSATFSTDSRSPKASLGSSGSGNGNGEAVSFSLCLTPEAVLLLQRRSYERQLRAARGSSGKAANHQKELSGKCGTRTNIPLVKVSLLNDHHRYDDMEYEEAVEQVVDQSVLLKCAEWLRGVEKAAGAATLGKAVKSSQKTI</sequence>
<proteinExistence type="predicted"/>
<accession>A0A8T2KZR7</accession>
<feature type="region of interest" description="Disordered" evidence="1">
    <location>
        <begin position="96"/>
        <end position="121"/>
    </location>
</feature>
<evidence type="ECO:0000256" key="1">
    <source>
        <dbReference type="SAM" id="MobiDB-lite"/>
    </source>
</evidence>
<evidence type="ECO:0000313" key="3">
    <source>
        <dbReference type="Proteomes" id="UP000752171"/>
    </source>
</evidence>
<dbReference type="Proteomes" id="UP000752171">
    <property type="component" value="Unassembled WGS sequence"/>
</dbReference>